<dbReference type="SUPFAM" id="SSF50969">
    <property type="entry name" value="YVTN repeat-like/Quinoprotein amine dehydrogenase"/>
    <property type="match status" value="1"/>
</dbReference>
<reference evidence="6 7" key="1">
    <citation type="journal article" date="2020" name="Nature">
        <title>Six reference-quality genomes reveal evolution of bat adaptations.</title>
        <authorList>
            <person name="Jebb D."/>
            <person name="Huang Z."/>
            <person name="Pippel M."/>
            <person name="Hughes G.M."/>
            <person name="Lavrichenko K."/>
            <person name="Devanna P."/>
            <person name="Winkler S."/>
            <person name="Jermiin L.S."/>
            <person name="Skirmuntt E.C."/>
            <person name="Katzourakis A."/>
            <person name="Burkitt-Gray L."/>
            <person name="Ray D.A."/>
            <person name="Sullivan K.A.M."/>
            <person name="Roscito J.G."/>
            <person name="Kirilenko B.M."/>
            <person name="Davalos L.M."/>
            <person name="Corthals A.P."/>
            <person name="Power M.L."/>
            <person name="Jones G."/>
            <person name="Ransome R.D."/>
            <person name="Dechmann D.K.N."/>
            <person name="Locatelli A.G."/>
            <person name="Puechmaille S.J."/>
            <person name="Fedrigo O."/>
            <person name="Jarvis E.D."/>
            <person name="Hiller M."/>
            <person name="Vernes S.C."/>
            <person name="Myers E.W."/>
            <person name="Teeling E.C."/>
        </authorList>
    </citation>
    <scope>NUCLEOTIDE SEQUENCE [LARGE SCALE GENOMIC DNA]</scope>
    <source>
        <strain evidence="6">Bat1K_MPI-CBG_1</strain>
    </source>
</reference>
<evidence type="ECO:0000256" key="3">
    <source>
        <dbReference type="ARBA" id="ARBA00022737"/>
    </source>
</evidence>
<feature type="chain" id="PRO_5032886385" evidence="5">
    <location>
        <begin position="20"/>
        <end position="130"/>
    </location>
</feature>
<evidence type="ECO:0000256" key="2">
    <source>
        <dbReference type="ARBA" id="ARBA00022574"/>
    </source>
</evidence>
<keyword evidence="2" id="KW-0853">WD repeat</keyword>
<proteinExistence type="predicted"/>
<organism evidence="6 7">
    <name type="scientific">Phyllostomus discolor</name>
    <name type="common">pale spear-nosed bat</name>
    <dbReference type="NCBI Taxonomy" id="89673"/>
    <lineage>
        <taxon>Eukaryota</taxon>
        <taxon>Metazoa</taxon>
        <taxon>Chordata</taxon>
        <taxon>Craniata</taxon>
        <taxon>Vertebrata</taxon>
        <taxon>Euteleostomi</taxon>
        <taxon>Mammalia</taxon>
        <taxon>Eutheria</taxon>
        <taxon>Laurasiatheria</taxon>
        <taxon>Chiroptera</taxon>
        <taxon>Yangochiroptera</taxon>
        <taxon>Phyllostomidae</taxon>
        <taxon>Phyllostominae</taxon>
        <taxon>Phyllostomus</taxon>
    </lineage>
</organism>
<keyword evidence="1 6" id="KW-0396">Initiation factor</keyword>
<comment type="caution">
    <text evidence="6">The sequence shown here is derived from an EMBL/GenBank/DDBJ whole genome shotgun (WGS) entry which is preliminary data.</text>
</comment>
<keyword evidence="4" id="KW-0648">Protein biosynthesis</keyword>
<dbReference type="PANTHER" id="PTHR13227:SF0">
    <property type="entry name" value="EUKARYOTIC TRANSLATION INITIATION FACTOR 2A"/>
    <property type="match status" value="1"/>
</dbReference>
<dbReference type="InterPro" id="IPR011387">
    <property type="entry name" value="TIF2A"/>
</dbReference>
<feature type="signal peptide" evidence="5">
    <location>
        <begin position="1"/>
        <end position="19"/>
    </location>
</feature>
<dbReference type="GO" id="GO:0003743">
    <property type="term" value="F:translation initiation factor activity"/>
    <property type="evidence" value="ECO:0007669"/>
    <property type="project" value="UniProtKB-KW"/>
</dbReference>
<gene>
    <name evidence="6" type="ORF">HJG60_004325</name>
</gene>
<protein>
    <submittedName>
        <fullName evidence="6">Eukaryotic translation initiation factor 2A</fullName>
    </submittedName>
</protein>
<dbReference type="PANTHER" id="PTHR13227">
    <property type="entry name" value="EUKARYOTIC TRANSLATION INITIATION FACTOR 2A"/>
    <property type="match status" value="1"/>
</dbReference>
<evidence type="ECO:0000313" key="7">
    <source>
        <dbReference type="Proteomes" id="UP000664940"/>
    </source>
</evidence>
<evidence type="ECO:0000313" key="6">
    <source>
        <dbReference type="EMBL" id="KAF6118430.1"/>
    </source>
</evidence>
<keyword evidence="5" id="KW-0732">Signal</keyword>
<sequence length="130" mass="14978">MFLIVLAIVKPYFVAEVISFETRVNIISVTNKELLHSFDLPKAVCLEFSPKNTVLATWQPYTTSKDGTAGVPNLQLYDVKTGTCLKSFIQKKMQNWCPSWSEDETICARNVNNEVHFFENNNFSMERFMK</sequence>
<dbReference type="GO" id="GO:0043022">
    <property type="term" value="F:ribosome binding"/>
    <property type="evidence" value="ECO:0007669"/>
    <property type="project" value="TreeGrafter"/>
</dbReference>
<dbReference type="Gene3D" id="2.130.10.10">
    <property type="entry name" value="YVTN repeat-like/Quinoprotein amine dehydrogenase"/>
    <property type="match status" value="1"/>
</dbReference>
<name>A0A834AZI4_9CHIR</name>
<dbReference type="EMBL" id="JABVXQ010000003">
    <property type="protein sequence ID" value="KAF6118430.1"/>
    <property type="molecule type" value="Genomic_DNA"/>
</dbReference>
<accession>A0A834AZI4</accession>
<dbReference type="Proteomes" id="UP000664940">
    <property type="component" value="Unassembled WGS sequence"/>
</dbReference>
<dbReference type="GO" id="GO:0003729">
    <property type="term" value="F:mRNA binding"/>
    <property type="evidence" value="ECO:0007669"/>
    <property type="project" value="TreeGrafter"/>
</dbReference>
<dbReference type="AlphaFoldDB" id="A0A834AZI4"/>
<dbReference type="InterPro" id="IPR015943">
    <property type="entry name" value="WD40/YVTN_repeat-like_dom_sf"/>
</dbReference>
<dbReference type="GO" id="GO:0000049">
    <property type="term" value="F:tRNA binding"/>
    <property type="evidence" value="ECO:0007669"/>
    <property type="project" value="TreeGrafter"/>
</dbReference>
<keyword evidence="3" id="KW-0677">Repeat</keyword>
<dbReference type="InterPro" id="IPR011044">
    <property type="entry name" value="Quino_amine_DH_bsu"/>
</dbReference>
<evidence type="ECO:0000256" key="5">
    <source>
        <dbReference type="SAM" id="SignalP"/>
    </source>
</evidence>
<dbReference type="GO" id="GO:0022627">
    <property type="term" value="C:cytosolic small ribosomal subunit"/>
    <property type="evidence" value="ECO:0007669"/>
    <property type="project" value="TreeGrafter"/>
</dbReference>
<evidence type="ECO:0000256" key="1">
    <source>
        <dbReference type="ARBA" id="ARBA00022540"/>
    </source>
</evidence>
<evidence type="ECO:0000256" key="4">
    <source>
        <dbReference type="ARBA" id="ARBA00022917"/>
    </source>
</evidence>